<organism evidence="7 8">
    <name type="scientific">Trametes cubensis</name>
    <dbReference type="NCBI Taxonomy" id="1111947"/>
    <lineage>
        <taxon>Eukaryota</taxon>
        <taxon>Fungi</taxon>
        <taxon>Dikarya</taxon>
        <taxon>Basidiomycota</taxon>
        <taxon>Agaricomycotina</taxon>
        <taxon>Agaricomycetes</taxon>
        <taxon>Polyporales</taxon>
        <taxon>Polyporaceae</taxon>
        <taxon>Trametes</taxon>
    </lineage>
</organism>
<comment type="subcellular location">
    <subcellularLocation>
        <location evidence="1">Secreted</location>
    </subcellularLocation>
</comment>
<keyword evidence="8" id="KW-1185">Reference proteome</keyword>
<evidence type="ECO:0000256" key="4">
    <source>
        <dbReference type="ARBA" id="ARBA00023157"/>
    </source>
</evidence>
<evidence type="ECO:0000256" key="5">
    <source>
        <dbReference type="SAM" id="Phobius"/>
    </source>
</evidence>
<sequence length="204" mass="21342">MLPRLSAEETCRLLIETQHASKARIILWENLSRCPSASIPLYTVCLSFLKPLIRRSAELYAMRTYIMVSALAALMTQAVYASHKGMQKRQVPSGSELDQCLTACLAQNGIKIDCSATSTGGNPAQCLCNPDTGAAIQSCLSEMCNIEGAQGLAQAIEQLCQPAVLPRDDPSGDSVSSANASPASDPLSGLLGLLGILGGGSGSL</sequence>
<keyword evidence="5" id="KW-0472">Membrane</keyword>
<gene>
    <name evidence="7" type="ORF">ONZ51_g3924</name>
</gene>
<protein>
    <recommendedName>
        <fullName evidence="6">CFEM domain-containing protein</fullName>
    </recommendedName>
</protein>
<feature type="domain" description="CFEM" evidence="6">
    <location>
        <begin position="95"/>
        <end position="161"/>
    </location>
</feature>
<feature type="transmembrane region" description="Helical" evidence="5">
    <location>
        <begin position="60"/>
        <end position="80"/>
    </location>
</feature>
<evidence type="ECO:0000259" key="6">
    <source>
        <dbReference type="Pfam" id="PF05730"/>
    </source>
</evidence>
<accession>A0AAD7XD09</accession>
<keyword evidence="2" id="KW-0964">Secreted</keyword>
<dbReference type="Pfam" id="PF05730">
    <property type="entry name" value="CFEM"/>
    <property type="match status" value="1"/>
</dbReference>
<evidence type="ECO:0000256" key="2">
    <source>
        <dbReference type="ARBA" id="ARBA00022525"/>
    </source>
</evidence>
<dbReference type="EMBL" id="JAPEVG010000072">
    <property type="protein sequence ID" value="KAJ8487823.1"/>
    <property type="molecule type" value="Genomic_DNA"/>
</dbReference>
<reference evidence="7" key="1">
    <citation type="submission" date="2022-11" db="EMBL/GenBank/DDBJ databases">
        <title>Genome Sequence of Cubamyces cubensis.</title>
        <authorList>
            <person name="Buettner E."/>
        </authorList>
    </citation>
    <scope>NUCLEOTIDE SEQUENCE</scope>
    <source>
        <strain evidence="7">MPL-01</strain>
    </source>
</reference>
<comment type="caution">
    <text evidence="7">The sequence shown here is derived from an EMBL/GenBank/DDBJ whole genome shotgun (WGS) entry which is preliminary data.</text>
</comment>
<evidence type="ECO:0000313" key="8">
    <source>
        <dbReference type="Proteomes" id="UP001215151"/>
    </source>
</evidence>
<dbReference type="Proteomes" id="UP001215151">
    <property type="component" value="Unassembled WGS sequence"/>
</dbReference>
<dbReference type="AlphaFoldDB" id="A0AAD7XD09"/>
<evidence type="ECO:0000256" key="3">
    <source>
        <dbReference type="ARBA" id="ARBA00022729"/>
    </source>
</evidence>
<dbReference type="InterPro" id="IPR008427">
    <property type="entry name" value="Extracellular_membr_CFEM_dom"/>
</dbReference>
<dbReference type="GO" id="GO:0005576">
    <property type="term" value="C:extracellular region"/>
    <property type="evidence" value="ECO:0007669"/>
    <property type="project" value="UniProtKB-SubCell"/>
</dbReference>
<keyword evidence="4" id="KW-1015">Disulfide bond</keyword>
<evidence type="ECO:0000256" key="1">
    <source>
        <dbReference type="ARBA" id="ARBA00004613"/>
    </source>
</evidence>
<proteinExistence type="predicted"/>
<evidence type="ECO:0000313" key="7">
    <source>
        <dbReference type="EMBL" id="KAJ8487823.1"/>
    </source>
</evidence>
<keyword evidence="3" id="KW-0732">Signal</keyword>
<keyword evidence="5" id="KW-1133">Transmembrane helix</keyword>
<name>A0AAD7XD09_9APHY</name>
<keyword evidence="5" id="KW-0812">Transmembrane</keyword>